<keyword evidence="6" id="KW-0808">Transferase</keyword>
<dbReference type="InterPro" id="IPR003661">
    <property type="entry name" value="HisK_dim/P_dom"/>
</dbReference>
<evidence type="ECO:0000313" key="6">
    <source>
        <dbReference type="EMBL" id="MFD0964831.1"/>
    </source>
</evidence>
<gene>
    <name evidence="6" type="ORF">ACFQ1O_12520</name>
</gene>
<keyword evidence="7" id="KW-1185">Reference proteome</keyword>
<proteinExistence type="predicted"/>
<keyword evidence="6" id="KW-0418">Kinase</keyword>
<organism evidence="6 7">
    <name type="scientific">Pseudofulvibacter geojedonensis</name>
    <dbReference type="NCBI Taxonomy" id="1123758"/>
    <lineage>
        <taxon>Bacteria</taxon>
        <taxon>Pseudomonadati</taxon>
        <taxon>Bacteroidota</taxon>
        <taxon>Flavobacteriia</taxon>
        <taxon>Flavobacteriales</taxon>
        <taxon>Flavobacteriaceae</taxon>
        <taxon>Pseudofulvibacter</taxon>
    </lineage>
</organism>
<evidence type="ECO:0000256" key="2">
    <source>
        <dbReference type="ARBA" id="ARBA00012438"/>
    </source>
</evidence>
<reference evidence="7" key="1">
    <citation type="journal article" date="2019" name="Int. J. Syst. Evol. Microbiol.">
        <title>The Global Catalogue of Microorganisms (GCM) 10K type strain sequencing project: providing services to taxonomists for standard genome sequencing and annotation.</title>
        <authorList>
            <consortium name="The Broad Institute Genomics Platform"/>
            <consortium name="The Broad Institute Genome Sequencing Center for Infectious Disease"/>
            <person name="Wu L."/>
            <person name="Ma J."/>
        </authorList>
    </citation>
    <scope>NUCLEOTIDE SEQUENCE [LARGE SCALE GENOMIC DNA]</scope>
    <source>
        <strain evidence="7">CCUG 62114</strain>
    </source>
</reference>
<dbReference type="Pfam" id="PF02518">
    <property type="entry name" value="HATPase_c"/>
    <property type="match status" value="1"/>
</dbReference>
<protein>
    <recommendedName>
        <fullName evidence="2">histidine kinase</fullName>
        <ecNumber evidence="2">2.7.13.3</ecNumber>
    </recommendedName>
</protein>
<evidence type="ECO:0000259" key="5">
    <source>
        <dbReference type="PROSITE" id="PS50109"/>
    </source>
</evidence>
<name>A0ABW3I4L4_9FLAO</name>
<dbReference type="SMART" id="SM00388">
    <property type="entry name" value="HisKA"/>
    <property type="match status" value="1"/>
</dbReference>
<dbReference type="EC" id="2.7.13.3" evidence="2"/>
<dbReference type="EMBL" id="JBHTJM010000010">
    <property type="protein sequence ID" value="MFD0964831.1"/>
    <property type="molecule type" value="Genomic_DNA"/>
</dbReference>
<evidence type="ECO:0000256" key="3">
    <source>
        <dbReference type="ARBA" id="ARBA00022553"/>
    </source>
</evidence>
<dbReference type="SUPFAM" id="SSF47384">
    <property type="entry name" value="Homodimeric domain of signal transducing histidine kinase"/>
    <property type="match status" value="1"/>
</dbReference>
<dbReference type="Gene3D" id="1.10.287.130">
    <property type="match status" value="1"/>
</dbReference>
<dbReference type="CDD" id="cd00082">
    <property type="entry name" value="HisKA"/>
    <property type="match status" value="1"/>
</dbReference>
<dbReference type="InterPro" id="IPR003594">
    <property type="entry name" value="HATPase_dom"/>
</dbReference>
<dbReference type="CDD" id="cd00075">
    <property type="entry name" value="HATPase"/>
    <property type="match status" value="1"/>
</dbReference>
<dbReference type="InterPro" id="IPR036097">
    <property type="entry name" value="HisK_dim/P_sf"/>
</dbReference>
<sequence>MNKKKYTWIFYLIAFTIVSTILVQFYWNYKNYQENKQRVNNEIQLSFDNAIEEYYADLAKEDLFTFVSSSNNFPGFQSLDSVLPKQKQIKSIRKKTKNIDFAITEIEITDSSKVHQTIDTDSIFINLTNNLMINDTINADSSHHKLVIKENNKPIKILRGNKSIDSLELRHDLNSIFISFLNKEVNYQQVDSLFQNQLNKKNIDLEYSIEHRIQNQLKHQSNKDQSIDDSQIINAKSTFIKGNEKISLRYTEATKEAFKRSSTGILLSFLLSLSVLSSLLYLLKVINKQKELAEIKNDLISNITHEFKTPITTVRTALEAIENFNATNDTEKTKKYLSISNLQLKKLHLMVEKLLETATLDSEKLFLKKEDVNLIDLLETITQKHQLLAPEKKLVFSSNVNEKTIAIDVFHFENAISNLIDNAIKYGGDIIEVNCNILLNQIEISISDNGTGISKNQQEKIFDKFYRVPKGNTHDVKGFGIGLYYTKKIVEKHLGSIIVNSNNNLTQFKISLKDE</sequence>
<dbReference type="GO" id="GO:0016301">
    <property type="term" value="F:kinase activity"/>
    <property type="evidence" value="ECO:0007669"/>
    <property type="project" value="UniProtKB-KW"/>
</dbReference>
<keyword evidence="4" id="KW-0812">Transmembrane</keyword>
<accession>A0ABW3I4L4</accession>
<evidence type="ECO:0000313" key="7">
    <source>
        <dbReference type="Proteomes" id="UP001596997"/>
    </source>
</evidence>
<dbReference type="SMART" id="SM00387">
    <property type="entry name" value="HATPase_c"/>
    <property type="match status" value="1"/>
</dbReference>
<feature type="transmembrane region" description="Helical" evidence="4">
    <location>
        <begin position="6"/>
        <end position="27"/>
    </location>
</feature>
<dbReference type="PRINTS" id="PR00344">
    <property type="entry name" value="BCTRLSENSOR"/>
</dbReference>
<keyword evidence="3" id="KW-0597">Phosphoprotein</keyword>
<dbReference type="InterPro" id="IPR005467">
    <property type="entry name" value="His_kinase_dom"/>
</dbReference>
<keyword evidence="4" id="KW-0472">Membrane</keyword>
<dbReference type="SUPFAM" id="SSF55874">
    <property type="entry name" value="ATPase domain of HSP90 chaperone/DNA topoisomerase II/histidine kinase"/>
    <property type="match status" value="1"/>
</dbReference>
<dbReference type="InterPro" id="IPR036890">
    <property type="entry name" value="HATPase_C_sf"/>
</dbReference>
<dbReference type="PROSITE" id="PS50109">
    <property type="entry name" value="HIS_KIN"/>
    <property type="match status" value="1"/>
</dbReference>
<dbReference type="PANTHER" id="PTHR43547">
    <property type="entry name" value="TWO-COMPONENT HISTIDINE KINASE"/>
    <property type="match status" value="1"/>
</dbReference>
<dbReference type="Proteomes" id="UP001596997">
    <property type="component" value="Unassembled WGS sequence"/>
</dbReference>
<dbReference type="Gene3D" id="3.30.565.10">
    <property type="entry name" value="Histidine kinase-like ATPase, C-terminal domain"/>
    <property type="match status" value="1"/>
</dbReference>
<feature type="domain" description="Histidine kinase" evidence="5">
    <location>
        <begin position="302"/>
        <end position="515"/>
    </location>
</feature>
<dbReference type="RefSeq" id="WP_377716377.1">
    <property type="nucleotide sequence ID" value="NZ_JBHTJM010000010.1"/>
</dbReference>
<evidence type="ECO:0000256" key="4">
    <source>
        <dbReference type="SAM" id="Phobius"/>
    </source>
</evidence>
<comment type="catalytic activity">
    <reaction evidence="1">
        <text>ATP + protein L-histidine = ADP + protein N-phospho-L-histidine.</text>
        <dbReference type="EC" id="2.7.13.3"/>
    </reaction>
</comment>
<dbReference type="Pfam" id="PF00512">
    <property type="entry name" value="HisKA"/>
    <property type="match status" value="1"/>
</dbReference>
<evidence type="ECO:0000256" key="1">
    <source>
        <dbReference type="ARBA" id="ARBA00000085"/>
    </source>
</evidence>
<comment type="caution">
    <text evidence="6">The sequence shown here is derived from an EMBL/GenBank/DDBJ whole genome shotgun (WGS) entry which is preliminary data.</text>
</comment>
<dbReference type="PANTHER" id="PTHR43547:SF2">
    <property type="entry name" value="HYBRID SIGNAL TRANSDUCTION HISTIDINE KINASE C"/>
    <property type="match status" value="1"/>
</dbReference>
<keyword evidence="4" id="KW-1133">Transmembrane helix</keyword>
<dbReference type="InterPro" id="IPR004358">
    <property type="entry name" value="Sig_transdc_His_kin-like_C"/>
</dbReference>